<dbReference type="GO" id="GO:0005524">
    <property type="term" value="F:ATP binding"/>
    <property type="evidence" value="ECO:0007669"/>
    <property type="project" value="UniProtKB-KW"/>
</dbReference>
<dbReference type="Pfam" id="PF12848">
    <property type="entry name" value="ABC_tran_Xtn"/>
    <property type="match status" value="1"/>
</dbReference>
<evidence type="ECO:0000256" key="2">
    <source>
        <dbReference type="ARBA" id="ARBA00022840"/>
    </source>
</evidence>
<evidence type="ECO:0000256" key="3">
    <source>
        <dbReference type="SAM" id="Coils"/>
    </source>
</evidence>
<dbReference type="InterPro" id="IPR032781">
    <property type="entry name" value="ABC_tran_Xtn"/>
</dbReference>
<organism evidence="6 7">
    <name type="scientific">Oribacterium sinus</name>
    <dbReference type="NCBI Taxonomy" id="237576"/>
    <lineage>
        <taxon>Bacteria</taxon>
        <taxon>Bacillati</taxon>
        <taxon>Bacillota</taxon>
        <taxon>Clostridia</taxon>
        <taxon>Lachnospirales</taxon>
        <taxon>Lachnospiraceae</taxon>
        <taxon>Oribacterium</taxon>
    </lineage>
</organism>
<dbReference type="Gene3D" id="1.10.287.380">
    <property type="entry name" value="Valyl-tRNA synthetase, C-terminal domain"/>
    <property type="match status" value="1"/>
</dbReference>
<accession>A0A7W9SH64</accession>
<dbReference type="AlphaFoldDB" id="A0A7W9SH64"/>
<evidence type="ECO:0000256" key="1">
    <source>
        <dbReference type="ARBA" id="ARBA00022741"/>
    </source>
</evidence>
<dbReference type="GO" id="GO:0016887">
    <property type="term" value="F:ATP hydrolysis activity"/>
    <property type="evidence" value="ECO:0007669"/>
    <property type="project" value="InterPro"/>
</dbReference>
<evidence type="ECO:0000256" key="4">
    <source>
        <dbReference type="SAM" id="MobiDB-lite"/>
    </source>
</evidence>
<evidence type="ECO:0000313" key="6">
    <source>
        <dbReference type="EMBL" id="MBB6041907.1"/>
    </source>
</evidence>
<sequence>MAGSIVNIEKGSKSFQNKVLFSDAQFSIQEGEKVALIGRNGGGKSTLLRIIAGEEELDSGSIVRRRSLKISYLTQESHFPEEKSILEALVENFALRMGEQEREAFGKKVMQEIGLEDFYSPCKILSGGQKKQLALLAALNTEPDLLLLDEPTNHLDEEMAEWLEEKLKRFKGAILLVSHDRYFLDTVCDVIVELEREGFTRYECSYSSYLERKAERFNIEKAQERARQSLLRKELAWVRRGAKARTTKQKGRLQRYEKLYQMHGPTEEEELSLASIFVRLGKSTINCENLTKRYGDKLLFSDFSYNFLRNDRIGIIGKNGAGKSTLMKAILGEIPVDEGKVEIGQTVRIAYFRQENEDLPEKERVIDSIKEIAEYLPTKEGLISASQMAERFLFSPEMQYAPIEKLSGGEKRRLYLLRILMSAPNVLFLDEPSNDLDLSSLIVLEDFLDSFPGIVFVISHDRYFLDRTVNRLFIFQENGQIRQFEGGYTDYQVQLLKEKEEAENVEKGSKAESKEDRGEEKSEGDKKKSWQGARLLKMTYQEKKDFEHIEEEIAKLEEELAFIEKESELNGRDYVYLAKLQEQKEEAEGKLLEKYERFEYLTELQKRIDAGEKV</sequence>
<evidence type="ECO:0000259" key="5">
    <source>
        <dbReference type="PROSITE" id="PS50893"/>
    </source>
</evidence>
<dbReference type="InterPro" id="IPR003439">
    <property type="entry name" value="ABC_transporter-like_ATP-bd"/>
</dbReference>
<dbReference type="InterPro" id="IPR027417">
    <property type="entry name" value="P-loop_NTPase"/>
</dbReference>
<dbReference type="PROSITE" id="PS50893">
    <property type="entry name" value="ABC_TRANSPORTER_2"/>
    <property type="match status" value="2"/>
</dbReference>
<dbReference type="InterPro" id="IPR032524">
    <property type="entry name" value="ABC_tran_C"/>
</dbReference>
<protein>
    <submittedName>
        <fullName evidence="6">ATP-binding cassette subfamily F protein uup</fullName>
    </submittedName>
</protein>
<dbReference type="SUPFAM" id="SSF52540">
    <property type="entry name" value="P-loop containing nucleoside triphosphate hydrolases"/>
    <property type="match status" value="2"/>
</dbReference>
<dbReference type="Gene3D" id="3.40.50.300">
    <property type="entry name" value="P-loop containing nucleotide triphosphate hydrolases"/>
    <property type="match status" value="2"/>
</dbReference>
<comment type="caution">
    <text evidence="6">The sequence shown here is derived from an EMBL/GenBank/DDBJ whole genome shotgun (WGS) entry which is preliminary data.</text>
</comment>
<keyword evidence="3" id="KW-0175">Coiled coil</keyword>
<dbReference type="Proteomes" id="UP000522163">
    <property type="component" value="Unassembled WGS sequence"/>
</dbReference>
<dbReference type="EMBL" id="JACHHH010000010">
    <property type="protein sequence ID" value="MBB6041907.1"/>
    <property type="molecule type" value="Genomic_DNA"/>
</dbReference>
<feature type="domain" description="ABC transporter" evidence="5">
    <location>
        <begin position="6"/>
        <end position="221"/>
    </location>
</feature>
<dbReference type="InterPro" id="IPR051309">
    <property type="entry name" value="ABCF_ATPase"/>
</dbReference>
<dbReference type="FunFam" id="3.40.50.300:FF:000011">
    <property type="entry name" value="Putative ABC transporter ATP-binding component"/>
    <property type="match status" value="1"/>
</dbReference>
<gene>
    <name evidence="6" type="ORF">HNQ46_001898</name>
</gene>
<dbReference type="CDD" id="cd03221">
    <property type="entry name" value="ABCF_EF-3"/>
    <property type="match status" value="2"/>
</dbReference>
<feature type="domain" description="ABC transporter" evidence="5">
    <location>
        <begin position="285"/>
        <end position="503"/>
    </location>
</feature>
<dbReference type="InterPro" id="IPR037118">
    <property type="entry name" value="Val-tRNA_synth_C_sf"/>
</dbReference>
<dbReference type="SMART" id="SM00382">
    <property type="entry name" value="AAA"/>
    <property type="match status" value="2"/>
</dbReference>
<evidence type="ECO:0000313" key="7">
    <source>
        <dbReference type="Proteomes" id="UP000522163"/>
    </source>
</evidence>
<dbReference type="InterPro" id="IPR003593">
    <property type="entry name" value="AAA+_ATPase"/>
</dbReference>
<dbReference type="RefSeq" id="WP_183684454.1">
    <property type="nucleotide sequence ID" value="NZ_JACHHH010000010.1"/>
</dbReference>
<dbReference type="GeneID" id="85015431"/>
<proteinExistence type="predicted"/>
<feature type="region of interest" description="Disordered" evidence="4">
    <location>
        <begin position="504"/>
        <end position="527"/>
    </location>
</feature>
<dbReference type="Pfam" id="PF00005">
    <property type="entry name" value="ABC_tran"/>
    <property type="match status" value="2"/>
</dbReference>
<keyword evidence="1" id="KW-0547">Nucleotide-binding</keyword>
<keyword evidence="2 6" id="KW-0067">ATP-binding</keyword>
<dbReference type="Pfam" id="PF16326">
    <property type="entry name" value="ABC_tran_CTD"/>
    <property type="match status" value="1"/>
</dbReference>
<reference evidence="6 7" key="1">
    <citation type="submission" date="2020-08" db="EMBL/GenBank/DDBJ databases">
        <title>Genomic Encyclopedia of Type Strains, Phase IV (KMG-IV): sequencing the most valuable type-strain genomes for metagenomic binning, comparative biology and taxonomic classification.</title>
        <authorList>
            <person name="Goeker M."/>
        </authorList>
    </citation>
    <scope>NUCLEOTIDE SEQUENCE [LARGE SCALE GENOMIC DNA]</scope>
    <source>
        <strain evidence="6 7">DSM 17245</strain>
    </source>
</reference>
<dbReference type="PANTHER" id="PTHR42855:SF1">
    <property type="entry name" value="ABC TRANSPORTER DOMAIN-CONTAINING PROTEIN"/>
    <property type="match status" value="1"/>
</dbReference>
<dbReference type="GO" id="GO:0003677">
    <property type="term" value="F:DNA binding"/>
    <property type="evidence" value="ECO:0007669"/>
    <property type="project" value="InterPro"/>
</dbReference>
<name>A0A7W9SH64_9FIRM</name>
<feature type="coiled-coil region" evidence="3">
    <location>
        <begin position="539"/>
        <end position="597"/>
    </location>
</feature>
<dbReference type="PANTHER" id="PTHR42855">
    <property type="entry name" value="ABC TRANSPORTER ATP-BINDING SUBUNIT"/>
    <property type="match status" value="1"/>
</dbReference>